<organism evidence="1 2">
    <name type="scientific">Fukomys damarensis</name>
    <name type="common">Damaraland mole rat</name>
    <name type="synonym">Cryptomys damarensis</name>
    <dbReference type="NCBI Taxonomy" id="885580"/>
    <lineage>
        <taxon>Eukaryota</taxon>
        <taxon>Metazoa</taxon>
        <taxon>Chordata</taxon>
        <taxon>Craniata</taxon>
        <taxon>Vertebrata</taxon>
        <taxon>Euteleostomi</taxon>
        <taxon>Mammalia</taxon>
        <taxon>Eutheria</taxon>
        <taxon>Euarchontoglires</taxon>
        <taxon>Glires</taxon>
        <taxon>Rodentia</taxon>
        <taxon>Hystricomorpha</taxon>
        <taxon>Bathyergidae</taxon>
        <taxon>Fukomys</taxon>
    </lineage>
</organism>
<proteinExistence type="predicted"/>
<accession>A0A091DMA5</accession>
<evidence type="ECO:0000313" key="1">
    <source>
        <dbReference type="EMBL" id="KFO33244.1"/>
    </source>
</evidence>
<keyword evidence="2" id="KW-1185">Reference proteome</keyword>
<gene>
    <name evidence="1" type="ORF">H920_05432</name>
</gene>
<dbReference type="EMBL" id="KN122104">
    <property type="protein sequence ID" value="KFO33244.1"/>
    <property type="molecule type" value="Genomic_DNA"/>
</dbReference>
<reference evidence="1 2" key="1">
    <citation type="submission" date="2013-11" db="EMBL/GenBank/DDBJ databases">
        <title>The Damaraland mole rat (Fukomys damarensis) genome and evolution of African mole rats.</title>
        <authorList>
            <person name="Gladyshev V.N."/>
            <person name="Fang X."/>
        </authorList>
    </citation>
    <scope>NUCLEOTIDE SEQUENCE [LARGE SCALE GENOMIC DNA]</scope>
    <source>
        <tissue evidence="1">Liver</tissue>
    </source>
</reference>
<name>A0A091DMA5_FUKDA</name>
<evidence type="ECO:0000313" key="2">
    <source>
        <dbReference type="Proteomes" id="UP000028990"/>
    </source>
</evidence>
<dbReference type="AlphaFoldDB" id="A0A091DMA5"/>
<protein>
    <submittedName>
        <fullName evidence="1">Uncharacterized protein</fullName>
    </submittedName>
</protein>
<sequence>MGGLTEASRCEGRLAILARGGLRNAEPLLSAESECELEDSLGSPSVESICGAEGVEGCVGSELRSEDHDG</sequence>
<dbReference type="Proteomes" id="UP000028990">
    <property type="component" value="Unassembled WGS sequence"/>
</dbReference>